<protein>
    <submittedName>
        <fullName evidence="1">Uncharacterized protein</fullName>
    </submittedName>
</protein>
<organism evidence="1 2">
    <name type="scientific">Pleurodeles waltl</name>
    <name type="common">Iberian ribbed newt</name>
    <dbReference type="NCBI Taxonomy" id="8319"/>
    <lineage>
        <taxon>Eukaryota</taxon>
        <taxon>Metazoa</taxon>
        <taxon>Chordata</taxon>
        <taxon>Craniata</taxon>
        <taxon>Vertebrata</taxon>
        <taxon>Euteleostomi</taxon>
        <taxon>Amphibia</taxon>
        <taxon>Batrachia</taxon>
        <taxon>Caudata</taxon>
        <taxon>Salamandroidea</taxon>
        <taxon>Salamandridae</taxon>
        <taxon>Pleurodelinae</taxon>
        <taxon>Pleurodeles</taxon>
    </lineage>
</organism>
<evidence type="ECO:0000313" key="2">
    <source>
        <dbReference type="Proteomes" id="UP001066276"/>
    </source>
</evidence>
<gene>
    <name evidence="1" type="ORF">NDU88_003655</name>
</gene>
<evidence type="ECO:0000313" key="1">
    <source>
        <dbReference type="EMBL" id="KAJ1163192.1"/>
    </source>
</evidence>
<name>A0AAV7SGJ1_PLEWA</name>
<dbReference type="EMBL" id="JANPWB010000008">
    <property type="protein sequence ID" value="KAJ1163192.1"/>
    <property type="molecule type" value="Genomic_DNA"/>
</dbReference>
<accession>A0AAV7SGJ1</accession>
<comment type="caution">
    <text evidence="1">The sequence shown here is derived from an EMBL/GenBank/DDBJ whole genome shotgun (WGS) entry which is preliminary data.</text>
</comment>
<dbReference type="Proteomes" id="UP001066276">
    <property type="component" value="Chromosome 4_2"/>
</dbReference>
<dbReference type="AlphaFoldDB" id="A0AAV7SGJ1"/>
<keyword evidence="2" id="KW-1185">Reference proteome</keyword>
<proteinExistence type="predicted"/>
<sequence>MRGPGTEQVHQRKPSLSEIMAAIRDLKGSLEPQVDVVAVDVGLLRADLEKVSHKVSTVVTDIARLQSTSKALEEQVRFLTPEHGRMAARLEDQEGRPWRNNIRVVGVLFVETLITDHLCTKRLSSFFMV</sequence>
<reference evidence="1" key="1">
    <citation type="journal article" date="2022" name="bioRxiv">
        <title>Sequencing and chromosome-scale assembly of the giantPleurodeles waltlgenome.</title>
        <authorList>
            <person name="Brown T."/>
            <person name="Elewa A."/>
            <person name="Iarovenko S."/>
            <person name="Subramanian E."/>
            <person name="Araus A.J."/>
            <person name="Petzold A."/>
            <person name="Susuki M."/>
            <person name="Suzuki K.-i.T."/>
            <person name="Hayashi T."/>
            <person name="Toyoda A."/>
            <person name="Oliveira C."/>
            <person name="Osipova E."/>
            <person name="Leigh N.D."/>
            <person name="Simon A."/>
            <person name="Yun M.H."/>
        </authorList>
    </citation>
    <scope>NUCLEOTIDE SEQUENCE</scope>
    <source>
        <strain evidence="1">20211129_DDA</strain>
        <tissue evidence="1">Liver</tissue>
    </source>
</reference>